<sequence>MSGFDQSTPFAVSESSGGSTPAASGSSGHDHSSMAGMDMSGASGHDSMGSCGMGMFLNGNERGFCLLFSSWTISSDTALGVACLVVFFLSIAYEILKLLIRRVEYRLHRRIQRSARLTAKEMELATEEGSDVAATGVGTPDFSTVSGPQRGLIGWFEPIYFLRSLLYGVQVFYAFMLMLIVMTFNIYLIVSVSIGSIVGFYLFGRDEASGRLAPTCH</sequence>
<feature type="compositionally biased region" description="Low complexity" evidence="5">
    <location>
        <begin position="13"/>
        <end position="39"/>
    </location>
</feature>
<feature type="compositionally biased region" description="Polar residues" evidence="5">
    <location>
        <begin position="1"/>
        <end position="10"/>
    </location>
</feature>
<proteinExistence type="inferred from homology"/>
<dbReference type="PANTHER" id="PTHR12483:SF115">
    <property type="entry name" value="COPPER TRANSPORT PROTEIN"/>
    <property type="match status" value="1"/>
</dbReference>
<dbReference type="GO" id="GO:0005375">
    <property type="term" value="F:copper ion transmembrane transporter activity"/>
    <property type="evidence" value="ECO:0007669"/>
    <property type="project" value="UniProtKB-UniRule"/>
</dbReference>
<accession>A0A9W8AEJ0</accession>
<keyword evidence="4" id="KW-0187">Copper transport</keyword>
<keyword evidence="4" id="KW-0186">Copper</keyword>
<comment type="similarity">
    <text evidence="4">Belongs to the copper transporter (Ctr) (TC 1.A.56) family. SLC31A subfamily.</text>
</comment>
<dbReference type="Pfam" id="PF04145">
    <property type="entry name" value="Ctr"/>
    <property type="match status" value="1"/>
</dbReference>
<gene>
    <name evidence="6" type="primary">CTR2_3</name>
    <name evidence="6" type="ORF">IWQ60_005182</name>
</gene>
<keyword evidence="3 4" id="KW-0472">Membrane</keyword>
<dbReference type="OrthoDB" id="161814at2759"/>
<comment type="subcellular location">
    <subcellularLocation>
        <location evidence="4">Membrane</location>
        <topology evidence="4">Multi-pass membrane protein</topology>
    </subcellularLocation>
</comment>
<organism evidence="6 7">
    <name type="scientific">Tieghemiomyces parasiticus</name>
    <dbReference type="NCBI Taxonomy" id="78921"/>
    <lineage>
        <taxon>Eukaryota</taxon>
        <taxon>Fungi</taxon>
        <taxon>Fungi incertae sedis</taxon>
        <taxon>Zoopagomycota</taxon>
        <taxon>Kickxellomycotina</taxon>
        <taxon>Dimargaritomycetes</taxon>
        <taxon>Dimargaritales</taxon>
        <taxon>Dimargaritaceae</taxon>
        <taxon>Tieghemiomyces</taxon>
    </lineage>
</organism>
<evidence type="ECO:0000256" key="3">
    <source>
        <dbReference type="ARBA" id="ARBA00023136"/>
    </source>
</evidence>
<keyword evidence="2 4" id="KW-1133">Transmembrane helix</keyword>
<feature type="transmembrane region" description="Helical" evidence="4">
    <location>
        <begin position="160"/>
        <end position="180"/>
    </location>
</feature>
<evidence type="ECO:0000256" key="5">
    <source>
        <dbReference type="SAM" id="MobiDB-lite"/>
    </source>
</evidence>
<keyword evidence="1 4" id="KW-0812">Transmembrane</keyword>
<evidence type="ECO:0000313" key="7">
    <source>
        <dbReference type="Proteomes" id="UP001150569"/>
    </source>
</evidence>
<feature type="transmembrane region" description="Helical" evidence="4">
    <location>
        <begin position="186"/>
        <end position="204"/>
    </location>
</feature>
<evidence type="ECO:0000313" key="6">
    <source>
        <dbReference type="EMBL" id="KAJ1924467.1"/>
    </source>
</evidence>
<keyword evidence="4" id="KW-0406">Ion transport</keyword>
<dbReference type="InterPro" id="IPR007274">
    <property type="entry name" value="Cop_transporter"/>
</dbReference>
<evidence type="ECO:0000256" key="4">
    <source>
        <dbReference type="RuleBase" id="RU367022"/>
    </source>
</evidence>
<dbReference type="Proteomes" id="UP001150569">
    <property type="component" value="Unassembled WGS sequence"/>
</dbReference>
<evidence type="ECO:0000256" key="1">
    <source>
        <dbReference type="ARBA" id="ARBA00022692"/>
    </source>
</evidence>
<evidence type="ECO:0000256" key="2">
    <source>
        <dbReference type="ARBA" id="ARBA00022989"/>
    </source>
</evidence>
<protein>
    <recommendedName>
        <fullName evidence="4">Copper transport protein</fullName>
    </recommendedName>
</protein>
<keyword evidence="7" id="KW-1185">Reference proteome</keyword>
<feature type="region of interest" description="Disordered" evidence="5">
    <location>
        <begin position="1"/>
        <end position="39"/>
    </location>
</feature>
<feature type="transmembrane region" description="Helical" evidence="4">
    <location>
        <begin position="78"/>
        <end position="100"/>
    </location>
</feature>
<comment type="caution">
    <text evidence="6">The sequence shown here is derived from an EMBL/GenBank/DDBJ whole genome shotgun (WGS) entry which is preliminary data.</text>
</comment>
<dbReference type="GO" id="GO:0016020">
    <property type="term" value="C:membrane"/>
    <property type="evidence" value="ECO:0007669"/>
    <property type="project" value="UniProtKB-SubCell"/>
</dbReference>
<dbReference type="PANTHER" id="PTHR12483">
    <property type="entry name" value="SOLUTE CARRIER FAMILY 31 COPPER TRANSPORTERS"/>
    <property type="match status" value="1"/>
</dbReference>
<name>A0A9W8AEJ0_9FUNG</name>
<dbReference type="EMBL" id="JANBPT010000271">
    <property type="protein sequence ID" value="KAJ1924467.1"/>
    <property type="molecule type" value="Genomic_DNA"/>
</dbReference>
<reference evidence="6" key="1">
    <citation type="submission" date="2022-07" db="EMBL/GenBank/DDBJ databases">
        <title>Phylogenomic reconstructions and comparative analyses of Kickxellomycotina fungi.</title>
        <authorList>
            <person name="Reynolds N.K."/>
            <person name="Stajich J.E."/>
            <person name="Barry K."/>
            <person name="Grigoriev I.V."/>
            <person name="Crous P."/>
            <person name="Smith M.E."/>
        </authorList>
    </citation>
    <scope>NUCLEOTIDE SEQUENCE</scope>
    <source>
        <strain evidence="6">RSA 861</strain>
    </source>
</reference>
<dbReference type="AlphaFoldDB" id="A0A9W8AEJ0"/>
<keyword evidence="4" id="KW-0813">Transport</keyword>